<dbReference type="GO" id="GO:0016740">
    <property type="term" value="F:transferase activity"/>
    <property type="evidence" value="ECO:0007669"/>
    <property type="project" value="UniProtKB-KW"/>
</dbReference>
<organism evidence="2 3">
    <name type="scientific">Gelidibacter algens</name>
    <dbReference type="NCBI Taxonomy" id="49280"/>
    <lineage>
        <taxon>Bacteria</taxon>
        <taxon>Pseudomonadati</taxon>
        <taxon>Bacteroidota</taxon>
        <taxon>Flavobacteriia</taxon>
        <taxon>Flavobacteriales</taxon>
        <taxon>Flavobacteriaceae</taxon>
        <taxon>Gelidibacter</taxon>
    </lineage>
</organism>
<dbReference type="AlphaFoldDB" id="A0A1A7R731"/>
<feature type="domain" description="Glycosyltransferase 2-like" evidence="1">
    <location>
        <begin position="4"/>
        <end position="174"/>
    </location>
</feature>
<dbReference type="Gene3D" id="3.90.550.10">
    <property type="entry name" value="Spore Coat Polysaccharide Biosynthesis Protein SpsA, Chain A"/>
    <property type="match status" value="1"/>
</dbReference>
<dbReference type="PANTHER" id="PTHR43179">
    <property type="entry name" value="RHAMNOSYLTRANSFERASE WBBL"/>
    <property type="match status" value="1"/>
</dbReference>
<dbReference type="EMBL" id="QLLQ01000013">
    <property type="protein sequence ID" value="RAJ20926.1"/>
    <property type="molecule type" value="Genomic_DNA"/>
</dbReference>
<dbReference type="Proteomes" id="UP000248987">
    <property type="component" value="Unassembled WGS sequence"/>
</dbReference>
<dbReference type="InterPro" id="IPR001173">
    <property type="entry name" value="Glyco_trans_2-like"/>
</dbReference>
<proteinExistence type="predicted"/>
<dbReference type="RefSeq" id="WP_066429805.1">
    <property type="nucleotide sequence ID" value="NZ_LZRN01000001.1"/>
</dbReference>
<keyword evidence="2" id="KW-0808">Transferase</keyword>
<evidence type="ECO:0000313" key="3">
    <source>
        <dbReference type="Proteomes" id="UP000248987"/>
    </source>
</evidence>
<evidence type="ECO:0000313" key="2">
    <source>
        <dbReference type="EMBL" id="RAJ20926.1"/>
    </source>
</evidence>
<protein>
    <submittedName>
        <fullName evidence="2">GT2 family glycosyltransferase</fullName>
    </submittedName>
</protein>
<keyword evidence="3" id="KW-1185">Reference proteome</keyword>
<comment type="caution">
    <text evidence="2">The sequence shown here is derived from an EMBL/GenBank/DDBJ whole genome shotgun (WGS) entry which is preliminary data.</text>
</comment>
<name>A0A1A7R731_9FLAO</name>
<dbReference type="STRING" id="49280.A9996_00760"/>
<sequence>MKLSVVILSYNVRYFLELCIKSVQAAIADLDAEVIVVDNHSSDASCQMVKTLFPEITLIENKQNLGFSKGNNIGVTQANGEYICLLNPDTVVAEDTFKKTLAFAEVIPKMGILGCQLIDGRGQFLPESKRNIPTPIISIKKVLGFSSGYYAKHVSPSDIGEVDVLVGAFMILKKTVYQHVKGFDEDYFMYGEDIDLSYKVLKAGFQNFYFGEASIIHYKGESTLKDKTYAKRFYGAMQIFYNKHFKSNWAFDMMVWFGIRGSRLVLKTPKKVDKKTSGRILLSEHLDVNIKFPFKFEMAENLKTVAVNSQVIFDGNTMSYKQIIDDMISSDKKKFLTFRILPKNAQFIIGSDSSQQQGEVIVLPKLQ</sequence>
<dbReference type="Pfam" id="PF00535">
    <property type="entry name" value="Glycos_transf_2"/>
    <property type="match status" value="1"/>
</dbReference>
<dbReference type="OrthoDB" id="9771846at2"/>
<reference evidence="2 3" key="1">
    <citation type="submission" date="2018-06" db="EMBL/GenBank/DDBJ databases">
        <title>Genomic Encyclopedia of Archaeal and Bacterial Type Strains, Phase II (KMG-II): from individual species to whole genera.</title>
        <authorList>
            <person name="Goeker M."/>
        </authorList>
    </citation>
    <scope>NUCLEOTIDE SEQUENCE [LARGE SCALE GENOMIC DNA]</scope>
    <source>
        <strain evidence="2 3">DSM 12408</strain>
    </source>
</reference>
<dbReference type="PANTHER" id="PTHR43179:SF7">
    <property type="entry name" value="RHAMNOSYLTRANSFERASE WBBL"/>
    <property type="match status" value="1"/>
</dbReference>
<dbReference type="InterPro" id="IPR029044">
    <property type="entry name" value="Nucleotide-diphossugar_trans"/>
</dbReference>
<gene>
    <name evidence="2" type="ORF">LX77_02920</name>
</gene>
<accession>A0A1A7R731</accession>
<evidence type="ECO:0000259" key="1">
    <source>
        <dbReference type="Pfam" id="PF00535"/>
    </source>
</evidence>
<dbReference type="CDD" id="cd04186">
    <property type="entry name" value="GT_2_like_c"/>
    <property type="match status" value="1"/>
</dbReference>
<dbReference type="SUPFAM" id="SSF53448">
    <property type="entry name" value="Nucleotide-diphospho-sugar transferases"/>
    <property type="match status" value="1"/>
</dbReference>